<dbReference type="EMBL" id="QLYR01000002">
    <property type="protein sequence ID" value="RAQ29690.1"/>
    <property type="molecule type" value="Genomic_DNA"/>
</dbReference>
<proteinExistence type="predicted"/>
<dbReference type="Proteomes" id="UP000249377">
    <property type="component" value="Unassembled WGS sequence"/>
</dbReference>
<protein>
    <submittedName>
        <fullName evidence="2">Trehalose utilization protein ThuA</fullName>
    </submittedName>
</protein>
<dbReference type="InterPro" id="IPR009381">
    <property type="entry name" value="Trehalose_catabolism_ThuA_prok"/>
</dbReference>
<dbReference type="Pfam" id="PF06283">
    <property type="entry name" value="ThuA"/>
    <property type="match status" value="1"/>
</dbReference>
<name>A0A328UHA0_9FIRM</name>
<reference evidence="2 3" key="1">
    <citation type="submission" date="2018-06" db="EMBL/GenBank/DDBJ databases">
        <title>Noncontiguous genome sequence of Ruminococcaceae bacterium ASD2818.</title>
        <authorList>
            <person name="Chaplin A.V."/>
            <person name="Sokolova S.R."/>
            <person name="Kochetkova T.O."/>
            <person name="Goltsov A.Y."/>
            <person name="Trofimov D.Y."/>
            <person name="Efimov B.A."/>
        </authorList>
    </citation>
    <scope>NUCLEOTIDE SEQUENCE [LARGE SCALE GENOMIC DNA]</scope>
    <source>
        <strain evidence="2 3">ASD2818</strain>
    </source>
</reference>
<dbReference type="AlphaFoldDB" id="A0A328UHA0"/>
<dbReference type="Gene3D" id="3.40.50.880">
    <property type="match status" value="1"/>
</dbReference>
<keyword evidence="3" id="KW-1185">Reference proteome</keyword>
<feature type="domain" description="ThuA-like" evidence="1">
    <location>
        <begin position="7"/>
        <end position="223"/>
    </location>
</feature>
<evidence type="ECO:0000259" key="1">
    <source>
        <dbReference type="Pfam" id="PF06283"/>
    </source>
</evidence>
<evidence type="ECO:0000313" key="3">
    <source>
        <dbReference type="Proteomes" id="UP000249377"/>
    </source>
</evidence>
<dbReference type="InterPro" id="IPR029010">
    <property type="entry name" value="ThuA-like"/>
</dbReference>
<accession>A0A328UHA0</accession>
<organism evidence="2 3">
    <name type="scientific">Hydrogeniiclostridium mannosilyticum</name>
    <dbReference type="NCBI Taxonomy" id="2764322"/>
    <lineage>
        <taxon>Bacteria</taxon>
        <taxon>Bacillati</taxon>
        <taxon>Bacillota</taxon>
        <taxon>Clostridia</taxon>
        <taxon>Eubacteriales</taxon>
        <taxon>Acutalibacteraceae</taxon>
        <taxon>Hydrogeniiclostridium</taxon>
    </lineage>
</organism>
<comment type="caution">
    <text evidence="2">The sequence shown here is derived from an EMBL/GenBank/DDBJ whole genome shotgun (WGS) entry which is preliminary data.</text>
</comment>
<gene>
    <name evidence="2" type="ORF">DPQ25_05155</name>
</gene>
<dbReference type="RefSeq" id="WP_112332120.1">
    <property type="nucleotide sequence ID" value="NZ_JADPHD010000008.1"/>
</dbReference>
<evidence type="ECO:0000313" key="2">
    <source>
        <dbReference type="EMBL" id="RAQ29690.1"/>
    </source>
</evidence>
<sequence>MEKKEIRVTVWNEFIHEKQVPEIAEIYPDGIHGYIAGFLEKAGMKTRLASLEMPEHGLTEEVLGSTDVLVWWGHMAHEKVGDEVVQRVYEHVQNGMGLILLHSSHASKIFSKLCGTTTLNLKWRESGDKEILWVVEPGHPIVQGLGESIILEHEETYGERFDIPKPDDLVFISWFSGGEVFRSGCCYNRGRGHIFYFQPGHETFPTYHNPDIQKVICNAVRWAAPVDGPVPKQGMCASIL</sequence>
<dbReference type="SUPFAM" id="SSF52317">
    <property type="entry name" value="Class I glutamine amidotransferase-like"/>
    <property type="match status" value="1"/>
</dbReference>
<dbReference type="InterPro" id="IPR029062">
    <property type="entry name" value="Class_I_gatase-like"/>
</dbReference>
<dbReference type="PIRSF" id="PIRSF030013">
    <property type="entry name" value="ThuA"/>
    <property type="match status" value="1"/>
</dbReference>